<reference evidence="1 2" key="1">
    <citation type="submission" date="2024-04" db="EMBL/GenBank/DDBJ databases">
        <title>Genomic Markers of Mycobacteria.</title>
        <authorList>
            <person name="Soliman M.S."/>
            <person name="Elkholy A."/>
            <person name="Soliman N.S."/>
            <person name="Abbas A."/>
            <person name="Khayrat S."/>
            <person name="Shawky S."/>
        </authorList>
    </citation>
    <scope>NUCLEOTIDE SEQUENCE [LARGE SCALE GENOMIC DNA]</scope>
    <source>
        <strain evidence="1 2">Egy-CU-AM5</strain>
    </source>
</reference>
<dbReference type="RefSeq" id="WP_368572783.1">
    <property type="nucleotide sequence ID" value="NZ_JBDLOU010000013.1"/>
</dbReference>
<organism evidence="1 2">
    <name type="scientific">Mycolicibacterium porcinum</name>
    <dbReference type="NCBI Taxonomy" id="39693"/>
    <lineage>
        <taxon>Bacteria</taxon>
        <taxon>Bacillati</taxon>
        <taxon>Actinomycetota</taxon>
        <taxon>Actinomycetes</taxon>
        <taxon>Mycobacteriales</taxon>
        <taxon>Mycobacteriaceae</taxon>
        <taxon>Mycolicibacterium</taxon>
    </lineage>
</organism>
<accession>A0ABV3VDX0</accession>
<dbReference type="EMBL" id="JBDLOU010000013">
    <property type="protein sequence ID" value="MEX3738283.1"/>
    <property type="molecule type" value="Genomic_DNA"/>
</dbReference>
<proteinExistence type="predicted"/>
<dbReference type="Pfam" id="PF10888">
    <property type="entry name" value="DUF2742"/>
    <property type="match status" value="1"/>
</dbReference>
<evidence type="ECO:0000313" key="2">
    <source>
        <dbReference type="Proteomes" id="UP001558474"/>
    </source>
</evidence>
<evidence type="ECO:0000313" key="1">
    <source>
        <dbReference type="EMBL" id="MEX3738283.1"/>
    </source>
</evidence>
<dbReference type="InterPro" id="IPR024384">
    <property type="entry name" value="DUF2742"/>
</dbReference>
<name>A0ABV3VDX0_9MYCO</name>
<dbReference type="Proteomes" id="UP001558474">
    <property type="component" value="Unassembled WGS sequence"/>
</dbReference>
<gene>
    <name evidence="1" type="ORF">ABFW12_08545</name>
</gene>
<protein>
    <submittedName>
        <fullName evidence="1">DUF2742 domain-containing protein</fullName>
    </submittedName>
</protein>
<sequence length="126" mass="13520">MTADRNVEARPDNTIGAGSPQSRQVSWFEVYRFADRLATSHDVALNHLPLPGTPAWCGMDDTDARKLLALVLGGVREALGNEIHQDAMAEASQAISAAADWTATARAQLRHAHAVASGAYIRRNAS</sequence>
<keyword evidence="2" id="KW-1185">Reference proteome</keyword>
<comment type="caution">
    <text evidence="1">The sequence shown here is derived from an EMBL/GenBank/DDBJ whole genome shotgun (WGS) entry which is preliminary data.</text>
</comment>